<dbReference type="Gene3D" id="3.40.50.1820">
    <property type="entry name" value="alpha/beta hydrolase"/>
    <property type="match status" value="1"/>
</dbReference>
<evidence type="ECO:0000256" key="5">
    <source>
        <dbReference type="SAM" id="SignalP"/>
    </source>
</evidence>
<feature type="chain" id="PRO_5045467712" description="1-alkyl-2-acetylglycerophosphocholine esterase" evidence="5">
    <location>
        <begin position="16"/>
        <end position="380"/>
    </location>
</feature>
<keyword evidence="7" id="KW-1185">Reference proteome</keyword>
<dbReference type="EC" id="3.1.1.47" evidence="1"/>
<dbReference type="SUPFAM" id="SSF53474">
    <property type="entry name" value="alpha/beta-Hydrolases"/>
    <property type="match status" value="1"/>
</dbReference>
<evidence type="ECO:0000256" key="4">
    <source>
        <dbReference type="ARBA" id="ARBA00023098"/>
    </source>
</evidence>
<gene>
    <name evidence="6" type="ORF">QYS62_008334</name>
</gene>
<evidence type="ECO:0000313" key="6">
    <source>
        <dbReference type="EMBL" id="WZH47192.1"/>
    </source>
</evidence>
<keyword evidence="3" id="KW-0442">Lipid degradation</keyword>
<dbReference type="PANTHER" id="PTHR10272">
    <property type="entry name" value="PLATELET-ACTIVATING FACTOR ACETYLHYDROLASE"/>
    <property type="match status" value="1"/>
</dbReference>
<dbReference type="GO" id="GO:0016787">
    <property type="term" value="F:hydrolase activity"/>
    <property type="evidence" value="ECO:0007669"/>
    <property type="project" value="UniProtKB-KW"/>
</dbReference>
<name>A0ABZ2X4P7_9HYPO</name>
<keyword evidence="4" id="KW-0443">Lipid metabolism</keyword>
<evidence type="ECO:0000256" key="3">
    <source>
        <dbReference type="ARBA" id="ARBA00022963"/>
    </source>
</evidence>
<protein>
    <recommendedName>
        <fullName evidence="1">1-alkyl-2-acetylglycerophosphocholine esterase</fullName>
        <ecNumber evidence="1">3.1.1.47</ecNumber>
    </recommendedName>
</protein>
<dbReference type="PANTHER" id="PTHR10272:SF14">
    <property type="entry name" value="PAF ACETYLHYDROLASE FAMILY PROTEIN"/>
    <property type="match status" value="1"/>
</dbReference>
<dbReference type="InterPro" id="IPR029058">
    <property type="entry name" value="AB_hydrolase_fold"/>
</dbReference>
<proteinExistence type="predicted"/>
<dbReference type="Proteomes" id="UP001489902">
    <property type="component" value="Chromosome 5"/>
</dbReference>
<dbReference type="Pfam" id="PF03403">
    <property type="entry name" value="PAF-AH_p_II"/>
    <property type="match status" value="2"/>
</dbReference>
<dbReference type="EMBL" id="CP151264">
    <property type="protein sequence ID" value="WZH47192.1"/>
    <property type="molecule type" value="Genomic_DNA"/>
</dbReference>
<evidence type="ECO:0000313" key="7">
    <source>
        <dbReference type="Proteomes" id="UP001489902"/>
    </source>
</evidence>
<evidence type="ECO:0000256" key="2">
    <source>
        <dbReference type="ARBA" id="ARBA00022801"/>
    </source>
</evidence>
<feature type="signal peptide" evidence="5">
    <location>
        <begin position="1"/>
        <end position="15"/>
    </location>
</feature>
<organism evidence="6 7">
    <name type="scientific">Fusarium acuminatum</name>
    <dbReference type="NCBI Taxonomy" id="5515"/>
    <lineage>
        <taxon>Eukaryota</taxon>
        <taxon>Fungi</taxon>
        <taxon>Dikarya</taxon>
        <taxon>Ascomycota</taxon>
        <taxon>Pezizomycotina</taxon>
        <taxon>Sordariomycetes</taxon>
        <taxon>Hypocreomycetidae</taxon>
        <taxon>Hypocreales</taxon>
        <taxon>Nectriaceae</taxon>
        <taxon>Fusarium</taxon>
        <taxon>Fusarium tricinctum species complex</taxon>
    </lineage>
</organism>
<evidence type="ECO:0000256" key="1">
    <source>
        <dbReference type="ARBA" id="ARBA00013201"/>
    </source>
</evidence>
<keyword evidence="2 6" id="KW-0378">Hydrolase</keyword>
<accession>A0ABZ2X4P7</accession>
<sequence length="380" mass="41911">MHLPTLAILFSASQALLVPAPPGPYDVAVKHFELVDQSRLDPFAPEVNTKRRIMASAYLPIDSYHGCKAQAVPYMPPLTASVFGEAGESLGIPHGTIESFEMEFCDISTVNPKNGHRSKEFPVAIFSPGARGTRLLYGAMARSLASLGYVILTLDQTYETYVVEFPDGSAVYALIDEPGVLPKLERMQARARDASFLISQLRNKTVTDSVFAKFPGTFDPNKIAVYGHSFGGSTAAVTVERDPHVIGGLNFDGPINGSVRYEGFKDKPFVIVDTKSLNFPEWPGFYKKIDAAKMMLEIKNTQHYAFTDVPLLLTALVPPKSQPLVDETFGRLDGRKVEKAMNQIMVGLMDMLFKKNTRALKKIGKNVNIKVLHDHVPKHI</sequence>
<reference evidence="6 7" key="1">
    <citation type="submission" date="2024-04" db="EMBL/GenBank/DDBJ databases">
        <title>Complete genome sequence of Fusarium acuminatum.</title>
        <authorList>
            <person name="Lan B."/>
        </authorList>
    </citation>
    <scope>NUCLEOTIDE SEQUENCE [LARGE SCALE GENOMIC DNA]</scope>
    <source>
        <strain evidence="6">1A</strain>
    </source>
</reference>
<keyword evidence="5" id="KW-0732">Signal</keyword>